<dbReference type="InterPro" id="IPR019681">
    <property type="entry name" value="DUF2530"/>
</dbReference>
<keyword evidence="1" id="KW-0472">Membrane</keyword>
<protein>
    <recommendedName>
        <fullName evidence="4">DUF2530 domain-containing protein</fullName>
    </recommendedName>
</protein>
<evidence type="ECO:0000313" key="2">
    <source>
        <dbReference type="EMBL" id="BBZ30324.1"/>
    </source>
</evidence>
<evidence type="ECO:0008006" key="4">
    <source>
        <dbReference type="Google" id="ProtNLM"/>
    </source>
</evidence>
<organism evidence="2 3">
    <name type="scientific">Mycolicibacterium madagascariense</name>
    <dbReference type="NCBI Taxonomy" id="212765"/>
    <lineage>
        <taxon>Bacteria</taxon>
        <taxon>Bacillati</taxon>
        <taxon>Actinomycetota</taxon>
        <taxon>Actinomycetes</taxon>
        <taxon>Mycobacteriales</taxon>
        <taxon>Mycobacteriaceae</taxon>
        <taxon>Mycolicibacterium</taxon>
    </lineage>
</organism>
<proteinExistence type="predicted"/>
<evidence type="ECO:0000313" key="3">
    <source>
        <dbReference type="Proteomes" id="UP000466517"/>
    </source>
</evidence>
<dbReference type="Pfam" id="PF10745">
    <property type="entry name" value="DUF2530"/>
    <property type="match status" value="1"/>
</dbReference>
<accession>A0A7I7XM75</accession>
<reference evidence="2 3" key="1">
    <citation type="journal article" date="2019" name="Emerg. Microbes Infect.">
        <title>Comprehensive subspecies identification of 175 nontuberculous mycobacteria species based on 7547 genomic profiles.</title>
        <authorList>
            <person name="Matsumoto Y."/>
            <person name="Kinjo T."/>
            <person name="Motooka D."/>
            <person name="Nabeya D."/>
            <person name="Jung N."/>
            <person name="Uechi K."/>
            <person name="Horii T."/>
            <person name="Iida T."/>
            <person name="Fujita J."/>
            <person name="Nakamura S."/>
        </authorList>
    </citation>
    <scope>NUCLEOTIDE SEQUENCE [LARGE SCALE GENOMIC DNA]</scope>
    <source>
        <strain evidence="2 3">JCM 13574</strain>
    </source>
</reference>
<feature type="transmembrane region" description="Helical" evidence="1">
    <location>
        <begin position="55"/>
        <end position="72"/>
    </location>
</feature>
<name>A0A7I7XM75_9MYCO</name>
<dbReference type="Proteomes" id="UP000466517">
    <property type="component" value="Chromosome"/>
</dbReference>
<evidence type="ECO:0000256" key="1">
    <source>
        <dbReference type="SAM" id="Phobius"/>
    </source>
</evidence>
<gene>
    <name evidence="2" type="ORF">MMAD_46190</name>
</gene>
<keyword evidence="3" id="KW-1185">Reference proteome</keyword>
<keyword evidence="1" id="KW-0812">Transmembrane</keyword>
<dbReference type="RefSeq" id="WP_163741551.1">
    <property type="nucleotide sequence ID" value="NZ_AP022610.1"/>
</dbReference>
<dbReference type="EMBL" id="AP022610">
    <property type="protein sequence ID" value="BBZ30324.1"/>
    <property type="molecule type" value="Genomic_DNA"/>
</dbReference>
<feature type="transmembrane region" description="Helical" evidence="1">
    <location>
        <begin position="28"/>
        <end position="49"/>
    </location>
</feature>
<sequence>MDPTTPTPSADPPVAPPLPEVLLRPWPVIYVIASGWLVAAVLAFAVPALHDWRPVSVAGLGVGVVGTSIFLWQRSAVRRGARGAQRGLQ</sequence>
<keyword evidence="1" id="KW-1133">Transmembrane helix</keyword>
<dbReference type="AlphaFoldDB" id="A0A7I7XM75"/>
<dbReference type="KEGG" id="mmag:MMAD_46190"/>